<keyword evidence="2" id="KW-1185">Reference proteome</keyword>
<reference evidence="1" key="1">
    <citation type="submission" date="2022-11" db="EMBL/GenBank/DDBJ databases">
        <title>Genome Sequence of Nemania bipapillata.</title>
        <authorList>
            <person name="Buettner E."/>
        </authorList>
    </citation>
    <scope>NUCLEOTIDE SEQUENCE</scope>
    <source>
        <strain evidence="1">CP14</strain>
    </source>
</reference>
<sequence>MPECPWWEVFDVDREELGFLVVGMRSLEGLVRKLRDDFQGFTTSGMITRNDVDAEMTRRGLRLKNGTRAGLDEVDEEEAMMRRLDERAERMGQ</sequence>
<name>A0ACC2J4E3_9PEZI</name>
<organism evidence="1 2">
    <name type="scientific">Nemania bipapillata</name>
    <dbReference type="NCBI Taxonomy" id="110536"/>
    <lineage>
        <taxon>Eukaryota</taxon>
        <taxon>Fungi</taxon>
        <taxon>Dikarya</taxon>
        <taxon>Ascomycota</taxon>
        <taxon>Pezizomycotina</taxon>
        <taxon>Sordariomycetes</taxon>
        <taxon>Xylariomycetidae</taxon>
        <taxon>Xylariales</taxon>
        <taxon>Xylariaceae</taxon>
        <taxon>Nemania</taxon>
    </lineage>
</organism>
<dbReference type="EMBL" id="JAPESX010000269">
    <property type="protein sequence ID" value="KAJ8122214.1"/>
    <property type="molecule type" value="Genomic_DNA"/>
</dbReference>
<gene>
    <name evidence="1" type="ORF">ONZ43_g1535</name>
</gene>
<evidence type="ECO:0000313" key="2">
    <source>
        <dbReference type="Proteomes" id="UP001153334"/>
    </source>
</evidence>
<proteinExistence type="predicted"/>
<comment type="caution">
    <text evidence="1">The sequence shown here is derived from an EMBL/GenBank/DDBJ whole genome shotgun (WGS) entry which is preliminary data.</text>
</comment>
<protein>
    <submittedName>
        <fullName evidence="1">Uncharacterized protein</fullName>
    </submittedName>
</protein>
<dbReference type="Proteomes" id="UP001153334">
    <property type="component" value="Unassembled WGS sequence"/>
</dbReference>
<evidence type="ECO:0000313" key="1">
    <source>
        <dbReference type="EMBL" id="KAJ8122214.1"/>
    </source>
</evidence>
<accession>A0ACC2J4E3</accession>